<evidence type="ECO:0000313" key="2">
    <source>
        <dbReference type="Proteomes" id="UP001431783"/>
    </source>
</evidence>
<dbReference type="AlphaFoldDB" id="A0AAW1URX8"/>
<name>A0AAW1URX8_9CUCU</name>
<reference evidence="1 2" key="1">
    <citation type="submission" date="2023-03" db="EMBL/GenBank/DDBJ databases">
        <title>Genome insight into feeding habits of ladybird beetles.</title>
        <authorList>
            <person name="Li H.-S."/>
            <person name="Huang Y.-H."/>
            <person name="Pang H."/>
        </authorList>
    </citation>
    <scope>NUCLEOTIDE SEQUENCE [LARGE SCALE GENOMIC DNA]</scope>
    <source>
        <strain evidence="1">SYSU_2023b</strain>
        <tissue evidence="1">Whole body</tissue>
    </source>
</reference>
<keyword evidence="2" id="KW-1185">Reference proteome</keyword>
<gene>
    <name evidence="1" type="ORF">WA026_010775</name>
</gene>
<comment type="caution">
    <text evidence="1">The sequence shown here is derived from an EMBL/GenBank/DDBJ whole genome shotgun (WGS) entry which is preliminary data.</text>
</comment>
<proteinExistence type="predicted"/>
<organism evidence="1 2">
    <name type="scientific">Henosepilachna vigintioctopunctata</name>
    <dbReference type="NCBI Taxonomy" id="420089"/>
    <lineage>
        <taxon>Eukaryota</taxon>
        <taxon>Metazoa</taxon>
        <taxon>Ecdysozoa</taxon>
        <taxon>Arthropoda</taxon>
        <taxon>Hexapoda</taxon>
        <taxon>Insecta</taxon>
        <taxon>Pterygota</taxon>
        <taxon>Neoptera</taxon>
        <taxon>Endopterygota</taxon>
        <taxon>Coleoptera</taxon>
        <taxon>Polyphaga</taxon>
        <taxon>Cucujiformia</taxon>
        <taxon>Coccinelloidea</taxon>
        <taxon>Coccinellidae</taxon>
        <taxon>Epilachninae</taxon>
        <taxon>Epilachnini</taxon>
        <taxon>Henosepilachna</taxon>
    </lineage>
</organism>
<dbReference type="EMBL" id="JARQZJ010000095">
    <property type="protein sequence ID" value="KAK9885280.1"/>
    <property type="molecule type" value="Genomic_DNA"/>
</dbReference>
<evidence type="ECO:0000313" key="1">
    <source>
        <dbReference type="EMBL" id="KAK9885280.1"/>
    </source>
</evidence>
<sequence>MSVRLIPLPRGEGNPVNLVGSPADDFCVIQKYSFIYVLSNDNMCIAKSLILAITPNTPTAAELKSLMNNDTLLTIKALENLQNFTITVYNSRNVSRTIFGWQISDDRVILNLYLENNHYSVIKTLTGAFSAPFLRIL</sequence>
<protein>
    <submittedName>
        <fullName evidence="1">Uncharacterized protein</fullName>
    </submittedName>
</protein>
<dbReference type="Proteomes" id="UP001431783">
    <property type="component" value="Unassembled WGS sequence"/>
</dbReference>
<accession>A0AAW1URX8</accession>